<dbReference type="OrthoDB" id="6436309at2759"/>
<accession>A0A4Y2Q450</accession>
<proteinExistence type="predicted"/>
<dbReference type="Proteomes" id="UP000499080">
    <property type="component" value="Unassembled WGS sequence"/>
</dbReference>
<dbReference type="AlphaFoldDB" id="A0A4Y2Q450"/>
<gene>
    <name evidence="1" type="ORF">AVEN_244560_1</name>
</gene>
<evidence type="ECO:0000313" key="2">
    <source>
        <dbReference type="Proteomes" id="UP000499080"/>
    </source>
</evidence>
<sequence length="116" mass="13554">MTTEMAISKRVDVMWAQADEDVRNDYGEEFLKAFKHMASTIFPPSLNMQKLSETVECAVSLKHPDAVYKVCRNVGVRAFWTFWDVLSEELKVFIFRIIFYLYGLPKLGQGELYFKK</sequence>
<keyword evidence="2" id="KW-1185">Reference proteome</keyword>
<comment type="caution">
    <text evidence="1">The sequence shown here is derived from an EMBL/GenBank/DDBJ whole genome shotgun (WGS) entry which is preliminary data.</text>
</comment>
<organism evidence="1 2">
    <name type="scientific">Araneus ventricosus</name>
    <name type="common">Orbweaver spider</name>
    <name type="synonym">Epeira ventricosa</name>
    <dbReference type="NCBI Taxonomy" id="182803"/>
    <lineage>
        <taxon>Eukaryota</taxon>
        <taxon>Metazoa</taxon>
        <taxon>Ecdysozoa</taxon>
        <taxon>Arthropoda</taxon>
        <taxon>Chelicerata</taxon>
        <taxon>Arachnida</taxon>
        <taxon>Araneae</taxon>
        <taxon>Araneomorphae</taxon>
        <taxon>Entelegynae</taxon>
        <taxon>Araneoidea</taxon>
        <taxon>Araneidae</taxon>
        <taxon>Araneus</taxon>
    </lineage>
</organism>
<dbReference type="EMBL" id="BGPR01012661">
    <property type="protein sequence ID" value="GBN57076.1"/>
    <property type="molecule type" value="Genomic_DNA"/>
</dbReference>
<reference evidence="1 2" key="1">
    <citation type="journal article" date="2019" name="Sci. Rep.">
        <title>Orb-weaving spider Araneus ventricosus genome elucidates the spidroin gene catalogue.</title>
        <authorList>
            <person name="Kono N."/>
            <person name="Nakamura H."/>
            <person name="Ohtoshi R."/>
            <person name="Moran D.A.P."/>
            <person name="Shinohara A."/>
            <person name="Yoshida Y."/>
            <person name="Fujiwara M."/>
            <person name="Mori M."/>
            <person name="Tomita M."/>
            <person name="Arakawa K."/>
        </authorList>
    </citation>
    <scope>NUCLEOTIDE SEQUENCE [LARGE SCALE GENOMIC DNA]</scope>
</reference>
<name>A0A4Y2Q450_ARAVE</name>
<evidence type="ECO:0000313" key="1">
    <source>
        <dbReference type="EMBL" id="GBN57076.1"/>
    </source>
</evidence>
<protein>
    <submittedName>
        <fullName evidence="1">Uncharacterized protein</fullName>
    </submittedName>
</protein>